<evidence type="ECO:0000259" key="1">
    <source>
        <dbReference type="Pfam" id="PF10075"/>
    </source>
</evidence>
<dbReference type="GO" id="GO:0003743">
    <property type="term" value="F:translation initiation factor activity"/>
    <property type="evidence" value="ECO:0007669"/>
    <property type="project" value="InterPro"/>
</dbReference>
<dbReference type="InterPro" id="IPR040007">
    <property type="entry name" value="Tho2"/>
</dbReference>
<dbReference type="Gene3D" id="1.10.10.10">
    <property type="entry name" value="Winged helix-like DNA-binding domain superfamily/Winged helix DNA-binding domain"/>
    <property type="match status" value="1"/>
</dbReference>
<dbReference type="GO" id="GO:0043022">
    <property type="term" value="F:ribosome binding"/>
    <property type="evidence" value="ECO:0007669"/>
    <property type="project" value="InterPro"/>
</dbReference>
<dbReference type="AlphaFoldDB" id="A0A915LT15"/>
<accession>A0A915LT15</accession>
<dbReference type="InterPro" id="IPR036388">
    <property type="entry name" value="WH-like_DNA-bd_sf"/>
</dbReference>
<organism evidence="3 4">
    <name type="scientific">Meloidogyne javanica</name>
    <name type="common">Root-knot nematode worm</name>
    <dbReference type="NCBI Taxonomy" id="6303"/>
    <lineage>
        <taxon>Eukaryota</taxon>
        <taxon>Metazoa</taxon>
        <taxon>Ecdysozoa</taxon>
        <taxon>Nematoda</taxon>
        <taxon>Chromadorea</taxon>
        <taxon>Rhabditida</taxon>
        <taxon>Tylenchina</taxon>
        <taxon>Tylenchomorpha</taxon>
        <taxon>Tylenchoidea</taxon>
        <taxon>Meloidogynidae</taxon>
        <taxon>Meloidogyninae</taxon>
        <taxon>Meloidogyne</taxon>
        <taxon>Meloidogyne incognita group</taxon>
    </lineage>
</organism>
<proteinExistence type="predicted"/>
<dbReference type="SUPFAM" id="SSF48371">
    <property type="entry name" value="ARM repeat"/>
    <property type="match status" value="1"/>
</dbReference>
<dbReference type="Gene3D" id="1.25.40.250">
    <property type="entry name" value="ARM repeat, domain 1"/>
    <property type="match status" value="1"/>
</dbReference>
<dbReference type="GO" id="GO:0006406">
    <property type="term" value="P:mRNA export from nucleus"/>
    <property type="evidence" value="ECO:0007669"/>
    <property type="project" value="InterPro"/>
</dbReference>
<dbReference type="PANTHER" id="PTHR21597:SF0">
    <property type="entry name" value="THO COMPLEX SUBUNIT 2"/>
    <property type="match status" value="1"/>
</dbReference>
<name>A0A915LT15_MELJA</name>
<dbReference type="WBParaSite" id="scaffold1866_cov232.g3778">
    <property type="protein sequence ID" value="scaffold1866_cov232.g3778"/>
    <property type="gene ID" value="scaffold1866_cov232.g3778"/>
</dbReference>
<feature type="domain" description="CSN8/PSMD8/EIF3K" evidence="1">
    <location>
        <begin position="70"/>
        <end position="132"/>
    </location>
</feature>
<keyword evidence="3" id="KW-1185">Reference proteome</keyword>
<dbReference type="GO" id="GO:0003729">
    <property type="term" value="F:mRNA binding"/>
    <property type="evidence" value="ECO:0007669"/>
    <property type="project" value="TreeGrafter"/>
</dbReference>
<dbReference type="InterPro" id="IPR016024">
    <property type="entry name" value="ARM-type_fold"/>
</dbReference>
<sequence length="679" mass="78289">MEDPSKQPIIGRSFEEARSNIDISGINRYNPTQVAQLEYVVQLMISETKYDKDILMTLLKLYQLNPHLYNEKYVCLVLLKTMTNFPRNDFALAKYLLEADKVNSLEVRRVISIGALLESCNFVKFWRLLNGRSKPLDSDDSFSQSNDIKQIVESIKGFKEAIRNYKELAFYVSHFRWRKVEDEDVYFIQNHEDTIKSRNIEEKLHTAASSSFTEGDEIGKMFDILRAFISHRNDQDTTIRRLRTIVDGSSRNGSLLFDVLVALQPEFDEERKRKEENDVEIRLLSLELNALGAEEQATRSRIVKSKTRIYYKQLKFNLLREESEGYAKLITELLHPSSKNDEMILTVDCLIGQFNLDPNRVVDIILECFEYAPNEYQRFVRLIRDFNVDQKDLFSILALKFIFCQRAESTPMSLYRLSSILAQENLVDILAVFNLATPTQKEAIEDCKTLAELIRVRSVRAETISSSGASLLASANDTFPISSILGANDYGPEPSTIPAVSFSAAIQCQQNEDKKLAGSKFDDTVLHINQKLGLLCSVLEHGNLELAKPLFERLPEIYPFGVSRRIAMAVSNIIGYKIEPFYREKYSHYRDNSSFRMKESWERFTCLPQITKDWNSLFNDACNIAFQLGPYIGARHEVSIKLIRLLNLFYDDVEAQSLAERENCESFFLIILYKKTFGF</sequence>
<dbReference type="Pfam" id="PF10075">
    <property type="entry name" value="CSN8_PSD8_EIF3K"/>
    <property type="match status" value="1"/>
</dbReference>
<reference evidence="4" key="1">
    <citation type="submission" date="2022-11" db="UniProtKB">
        <authorList>
            <consortium name="WormBaseParasite"/>
        </authorList>
    </citation>
    <scope>IDENTIFICATION</scope>
</reference>
<dbReference type="GO" id="GO:0006397">
    <property type="term" value="P:mRNA processing"/>
    <property type="evidence" value="ECO:0007669"/>
    <property type="project" value="InterPro"/>
</dbReference>
<dbReference type="GO" id="GO:0006446">
    <property type="term" value="P:regulation of translational initiation"/>
    <property type="evidence" value="ECO:0007669"/>
    <property type="project" value="InterPro"/>
</dbReference>
<dbReference type="Pfam" id="PF16134">
    <property type="entry name" value="THOC2_N"/>
    <property type="match status" value="1"/>
</dbReference>
<dbReference type="GO" id="GO:0005852">
    <property type="term" value="C:eukaryotic translation initiation factor 3 complex"/>
    <property type="evidence" value="ECO:0007669"/>
    <property type="project" value="InterPro"/>
</dbReference>
<evidence type="ECO:0000259" key="2">
    <source>
        <dbReference type="Pfam" id="PF16134"/>
    </source>
</evidence>
<feature type="domain" description="THO complex subunit 2 N-terminal" evidence="2">
    <location>
        <begin position="284"/>
        <end position="588"/>
    </location>
</feature>
<dbReference type="InterPro" id="IPR033464">
    <property type="entry name" value="CSN8_PSD8_EIF3K"/>
</dbReference>
<dbReference type="InterPro" id="IPR016020">
    <property type="entry name" value="Transl_init_fac_sub12_N_euk"/>
</dbReference>
<dbReference type="InterPro" id="IPR032302">
    <property type="entry name" value="THOC2_N"/>
</dbReference>
<dbReference type="PANTHER" id="PTHR21597">
    <property type="entry name" value="THO2 PROTEIN"/>
    <property type="match status" value="1"/>
</dbReference>
<dbReference type="Proteomes" id="UP000887561">
    <property type="component" value="Unplaced"/>
</dbReference>
<evidence type="ECO:0000313" key="3">
    <source>
        <dbReference type="Proteomes" id="UP000887561"/>
    </source>
</evidence>
<dbReference type="GO" id="GO:0000445">
    <property type="term" value="C:THO complex part of transcription export complex"/>
    <property type="evidence" value="ECO:0007669"/>
    <property type="project" value="TreeGrafter"/>
</dbReference>
<evidence type="ECO:0000313" key="4">
    <source>
        <dbReference type="WBParaSite" id="scaffold1866_cov232.g3778"/>
    </source>
</evidence>
<protein>
    <submittedName>
        <fullName evidence="4">Eukaryotic translation initiation factor 3 subunit K</fullName>
    </submittedName>
</protein>